<feature type="domain" description="Rhodanese" evidence="5">
    <location>
        <begin position="297"/>
        <end position="377"/>
    </location>
</feature>
<evidence type="ECO:0000256" key="3">
    <source>
        <dbReference type="ARBA" id="ARBA00022840"/>
    </source>
</evidence>
<keyword evidence="6" id="KW-0934">Plastid</keyword>
<reference evidence="6" key="1">
    <citation type="journal article" date="2023" name="J. Phycol.">
        <title>Revised classification of the Cyanidiophyceae based on plastid genome data with descriptions of the Cavernulicolales ord. nov. and Galdieriales ord. nov. (Rhodophyta).</title>
        <authorList>
            <person name="Park S.I."/>
            <person name="Cho C.H."/>
            <person name="Ciniglia C."/>
            <person name="Huang T.Y."/>
            <person name="Liu S.L."/>
            <person name="Bustamante D.E."/>
            <person name="Calderon M.S."/>
            <person name="Mansilla A."/>
            <person name="McDermott T."/>
            <person name="Andersen R.A."/>
            <person name="Yoon H.S."/>
        </authorList>
    </citation>
    <scope>NUCLEOTIDE SEQUENCE</scope>
</reference>
<dbReference type="GO" id="GO:0005524">
    <property type="term" value="F:ATP binding"/>
    <property type="evidence" value="ECO:0007669"/>
    <property type="project" value="UniProtKB-KW"/>
</dbReference>
<dbReference type="Gene3D" id="3.40.50.720">
    <property type="entry name" value="NAD(P)-binding Rossmann-like Domain"/>
    <property type="match status" value="1"/>
</dbReference>
<dbReference type="PANTHER" id="PTHR10953">
    <property type="entry name" value="UBIQUITIN-ACTIVATING ENZYME E1"/>
    <property type="match status" value="1"/>
</dbReference>
<dbReference type="GO" id="GO:0008641">
    <property type="term" value="F:ubiquitin-like modifier activating enzyme activity"/>
    <property type="evidence" value="ECO:0007669"/>
    <property type="project" value="InterPro"/>
</dbReference>
<dbReference type="Gene3D" id="3.40.250.10">
    <property type="entry name" value="Rhodanese-like domain"/>
    <property type="match status" value="1"/>
</dbReference>
<dbReference type="InterPro" id="IPR000594">
    <property type="entry name" value="ThiF_NAD_FAD-bd"/>
</dbReference>
<proteinExistence type="predicted"/>
<dbReference type="FunFam" id="3.40.50.720:FF:000033">
    <property type="entry name" value="Adenylyltransferase and sulfurtransferase MOCS3"/>
    <property type="match status" value="1"/>
</dbReference>
<organism evidence="6">
    <name type="scientific">Cyanidium sp. THAL103</name>
    <dbReference type="NCBI Taxonomy" id="3027999"/>
    <lineage>
        <taxon>Eukaryota</taxon>
        <taxon>Rhodophyta</taxon>
        <taxon>Bangiophyceae</taxon>
        <taxon>Cyanidiales</taxon>
        <taxon>Cyanidiaceae</taxon>
        <taxon>Cyanidium</taxon>
    </lineage>
</organism>
<dbReference type="GO" id="GO:0005829">
    <property type="term" value="C:cytosol"/>
    <property type="evidence" value="ECO:0007669"/>
    <property type="project" value="TreeGrafter"/>
</dbReference>
<evidence type="ECO:0000313" key="6">
    <source>
        <dbReference type="EMBL" id="WDB00052.1"/>
    </source>
</evidence>
<dbReference type="SUPFAM" id="SSF69572">
    <property type="entry name" value="Activating enzymes of the ubiquitin-like proteins"/>
    <property type="match status" value="1"/>
</dbReference>
<evidence type="ECO:0000256" key="1">
    <source>
        <dbReference type="ARBA" id="ARBA00022679"/>
    </source>
</evidence>
<dbReference type="GO" id="GO:0008146">
    <property type="term" value="F:sulfotransferase activity"/>
    <property type="evidence" value="ECO:0007669"/>
    <property type="project" value="TreeGrafter"/>
</dbReference>
<dbReference type="Pfam" id="PF00581">
    <property type="entry name" value="Rhodanese"/>
    <property type="match status" value="1"/>
</dbReference>
<keyword evidence="1" id="KW-0808">Transferase</keyword>
<keyword evidence="2" id="KW-0547">Nucleotide-binding</keyword>
<dbReference type="PANTHER" id="PTHR10953:SF102">
    <property type="entry name" value="ADENYLYLTRANSFERASE AND SULFURTRANSFERASE MOCS3"/>
    <property type="match status" value="1"/>
</dbReference>
<dbReference type="InterPro" id="IPR035985">
    <property type="entry name" value="Ubiquitin-activating_enz"/>
</dbReference>
<dbReference type="GO" id="GO:0016779">
    <property type="term" value="F:nucleotidyltransferase activity"/>
    <property type="evidence" value="ECO:0007669"/>
    <property type="project" value="TreeGrafter"/>
</dbReference>
<sequence length="379" mass="43353">MTNVNITNFNIINKLEYQRYSRQIILPQIGMEGQIKLKHAKILCVGSGALGSAALIYLSSVGIGTLGIVDYDLVEISNLHRQIIHQEKYINKYKTYSAKKTLQRNNSNTNIDIYKKKLNYNNVLQIIYKYDVIIDGSDNFDTKYMLNDACLFMNKTLIYGAIFQFQGQIGVFNYRGGQNYRSVYPIKPLDYEVPSCSDAGVISVIPGIIGIMQASEAIKIILGLKEILNKKILNIDIMSFNIQLISINHNINLNNKNFFQNYSNFSKKLQKNTNNLSKIYKVPTIKNTTLERIIKLIPNNILVVDVRTPSEYIITRIKASILIPLQKFYNNNTLEWLKSYRKNRAIVVYCKSNNRSVKAIQIMRSSNIYAIQLKDGISS</sequence>
<evidence type="ECO:0000259" key="5">
    <source>
        <dbReference type="PROSITE" id="PS50206"/>
    </source>
</evidence>
<gene>
    <name evidence="6" type="primary">chlN</name>
    <name evidence="6" type="ORF">CspTHAL103_127</name>
</gene>
<keyword evidence="3" id="KW-0067">ATP-binding</keyword>
<dbReference type="Pfam" id="PF00899">
    <property type="entry name" value="ThiF"/>
    <property type="match status" value="1"/>
</dbReference>
<dbReference type="InterPro" id="IPR036873">
    <property type="entry name" value="Rhodanese-like_dom_sf"/>
</dbReference>
<name>A0A9Y1I445_9RHOD</name>
<dbReference type="AlphaFoldDB" id="A0A9Y1I445"/>
<dbReference type="GO" id="GO:0004792">
    <property type="term" value="F:thiosulfate-cyanide sulfurtransferase activity"/>
    <property type="evidence" value="ECO:0007669"/>
    <property type="project" value="TreeGrafter"/>
</dbReference>
<accession>A0A9Y1I445</accession>
<dbReference type="CDD" id="cd00158">
    <property type="entry name" value="RHOD"/>
    <property type="match status" value="1"/>
</dbReference>
<geneLocation type="plastid" evidence="6"/>
<evidence type="ECO:0000256" key="4">
    <source>
        <dbReference type="ARBA" id="ARBA00072792"/>
    </source>
</evidence>
<dbReference type="EMBL" id="OP616817">
    <property type="protein sequence ID" value="WDB00052.1"/>
    <property type="molecule type" value="Genomic_DNA"/>
</dbReference>
<dbReference type="SMART" id="SM00450">
    <property type="entry name" value="RHOD"/>
    <property type="match status" value="1"/>
</dbReference>
<dbReference type="InterPro" id="IPR001763">
    <property type="entry name" value="Rhodanese-like_dom"/>
</dbReference>
<dbReference type="InterPro" id="IPR045886">
    <property type="entry name" value="ThiF/MoeB/HesA"/>
</dbReference>
<dbReference type="CDD" id="cd00757">
    <property type="entry name" value="ThiF_MoeB_HesA_family"/>
    <property type="match status" value="1"/>
</dbReference>
<evidence type="ECO:0000256" key="2">
    <source>
        <dbReference type="ARBA" id="ARBA00022741"/>
    </source>
</evidence>
<dbReference type="PROSITE" id="PS50206">
    <property type="entry name" value="RHODANESE_3"/>
    <property type="match status" value="1"/>
</dbReference>
<protein>
    <recommendedName>
        <fullName evidence="4">Probable molybdopterin-synthase adenylyltransferase</fullName>
    </recommendedName>
</protein>